<keyword evidence="1" id="KW-0472">Membrane</keyword>
<name>A0A328BQ28_9CAUL</name>
<keyword evidence="1" id="KW-0812">Transmembrane</keyword>
<keyword evidence="3" id="KW-1185">Reference proteome</keyword>
<gene>
    <name evidence="2" type="ORF">DJ019_00830</name>
</gene>
<keyword evidence="1" id="KW-1133">Transmembrane helix</keyword>
<dbReference type="EMBL" id="QFYS01000001">
    <property type="protein sequence ID" value="RAK68601.1"/>
    <property type="molecule type" value="Genomic_DNA"/>
</dbReference>
<sequence>MEHLFYSFWWLLFPIGFFVYGAWSQWLDYRRSKDRLELLRNYASQGKEPPPELVRAIRREEEEEDDAYGPYDRYGRYRRRYARRYWRHSPYWAWRTAIVTGAVALGFWIASEYSGLSDVEGIFRLVAIILTCVSGGHAVAALFATTFRGK</sequence>
<dbReference type="Proteomes" id="UP000249524">
    <property type="component" value="Unassembled WGS sequence"/>
</dbReference>
<feature type="transmembrane region" description="Helical" evidence="1">
    <location>
        <begin position="122"/>
        <end position="144"/>
    </location>
</feature>
<dbReference type="AlphaFoldDB" id="A0A328BQ28"/>
<evidence type="ECO:0000256" key="1">
    <source>
        <dbReference type="SAM" id="Phobius"/>
    </source>
</evidence>
<evidence type="ECO:0000313" key="3">
    <source>
        <dbReference type="Proteomes" id="UP000249524"/>
    </source>
</evidence>
<organism evidence="2 3">
    <name type="scientific">Phenylobacterium kunshanense</name>
    <dbReference type="NCBI Taxonomy" id="1445034"/>
    <lineage>
        <taxon>Bacteria</taxon>
        <taxon>Pseudomonadati</taxon>
        <taxon>Pseudomonadota</taxon>
        <taxon>Alphaproteobacteria</taxon>
        <taxon>Caulobacterales</taxon>
        <taxon>Caulobacteraceae</taxon>
        <taxon>Phenylobacterium</taxon>
    </lineage>
</organism>
<evidence type="ECO:0000313" key="2">
    <source>
        <dbReference type="EMBL" id="RAK68601.1"/>
    </source>
</evidence>
<dbReference type="OrthoDB" id="7632355at2"/>
<dbReference type="RefSeq" id="WP_111274093.1">
    <property type="nucleotide sequence ID" value="NZ_QFYS01000001.1"/>
</dbReference>
<proteinExistence type="predicted"/>
<comment type="caution">
    <text evidence="2">The sequence shown here is derived from an EMBL/GenBank/DDBJ whole genome shotgun (WGS) entry which is preliminary data.</text>
</comment>
<accession>A0A328BQ28</accession>
<reference evidence="2 3" key="1">
    <citation type="submission" date="2018-05" db="EMBL/GenBank/DDBJ databases">
        <authorList>
            <person name="Lanie J.A."/>
            <person name="Ng W.-L."/>
            <person name="Kazmierczak K.M."/>
            <person name="Andrzejewski T.M."/>
            <person name="Davidsen T.M."/>
            <person name="Wayne K.J."/>
            <person name="Tettelin H."/>
            <person name="Glass J.I."/>
            <person name="Rusch D."/>
            <person name="Podicherti R."/>
            <person name="Tsui H.-C.T."/>
            <person name="Winkler M.E."/>
        </authorList>
    </citation>
    <scope>NUCLEOTIDE SEQUENCE [LARGE SCALE GENOMIC DNA]</scope>
    <source>
        <strain evidence="2 3">BUT-10</strain>
    </source>
</reference>
<protein>
    <submittedName>
        <fullName evidence="2">Uncharacterized protein</fullName>
    </submittedName>
</protein>
<feature type="transmembrane region" description="Helical" evidence="1">
    <location>
        <begin position="92"/>
        <end position="110"/>
    </location>
</feature>
<feature type="transmembrane region" description="Helical" evidence="1">
    <location>
        <begin position="6"/>
        <end position="23"/>
    </location>
</feature>